<dbReference type="Proteomes" id="UP001183414">
    <property type="component" value="Unassembled WGS sequence"/>
</dbReference>
<feature type="transmembrane region" description="Helical" evidence="1">
    <location>
        <begin position="42"/>
        <end position="62"/>
    </location>
</feature>
<gene>
    <name evidence="2" type="ORF">RM572_03375</name>
</gene>
<dbReference type="RefSeq" id="WP_311671731.1">
    <property type="nucleotide sequence ID" value="NZ_JAVREQ010000001.1"/>
</dbReference>
<reference evidence="3" key="1">
    <citation type="submission" date="2023-07" db="EMBL/GenBank/DDBJ databases">
        <title>30 novel species of actinomycetes from the DSMZ collection.</title>
        <authorList>
            <person name="Nouioui I."/>
        </authorList>
    </citation>
    <scope>NUCLEOTIDE SEQUENCE [LARGE SCALE GENOMIC DNA]</scope>
    <source>
        <strain evidence="3">DSM 42041</strain>
    </source>
</reference>
<keyword evidence="3" id="KW-1185">Reference proteome</keyword>
<protein>
    <submittedName>
        <fullName evidence="2">Uncharacterized protein</fullName>
    </submittedName>
</protein>
<sequence length="64" mass="6908">MFLIVAPALIATVGYVLLFNFRGAADYVYLRILQKLSADVPFGALKVFAAFAAFMGTVGFVAEM</sequence>
<keyword evidence="1" id="KW-1133">Transmembrane helix</keyword>
<dbReference type="EMBL" id="JAVREQ010000001">
    <property type="protein sequence ID" value="MDT0377814.1"/>
    <property type="molecule type" value="Genomic_DNA"/>
</dbReference>
<comment type="caution">
    <text evidence="2">The sequence shown here is derived from an EMBL/GenBank/DDBJ whole genome shotgun (WGS) entry which is preliminary data.</text>
</comment>
<evidence type="ECO:0000313" key="2">
    <source>
        <dbReference type="EMBL" id="MDT0377814.1"/>
    </source>
</evidence>
<name>A0ABU2NLG4_9ACTN</name>
<evidence type="ECO:0000256" key="1">
    <source>
        <dbReference type="SAM" id="Phobius"/>
    </source>
</evidence>
<evidence type="ECO:0000313" key="3">
    <source>
        <dbReference type="Proteomes" id="UP001183414"/>
    </source>
</evidence>
<accession>A0ABU2NLG4</accession>
<keyword evidence="1" id="KW-0812">Transmembrane</keyword>
<organism evidence="2 3">
    <name type="scientific">Streptomyces hazeniae</name>
    <dbReference type="NCBI Taxonomy" id="3075538"/>
    <lineage>
        <taxon>Bacteria</taxon>
        <taxon>Bacillati</taxon>
        <taxon>Actinomycetota</taxon>
        <taxon>Actinomycetes</taxon>
        <taxon>Kitasatosporales</taxon>
        <taxon>Streptomycetaceae</taxon>
        <taxon>Streptomyces</taxon>
    </lineage>
</organism>
<keyword evidence="1" id="KW-0472">Membrane</keyword>
<proteinExistence type="predicted"/>